<evidence type="ECO:0000313" key="4">
    <source>
        <dbReference type="Proteomes" id="UP000184212"/>
    </source>
</evidence>
<keyword evidence="1" id="KW-0812">Transmembrane</keyword>
<keyword evidence="1" id="KW-1133">Transmembrane helix</keyword>
<protein>
    <submittedName>
        <fullName evidence="3">Uncharacterized protein</fullName>
    </submittedName>
</protein>
<evidence type="ECO:0000256" key="2">
    <source>
        <dbReference type="SAM" id="SignalP"/>
    </source>
</evidence>
<accession>A0A1M5MBG2</accession>
<keyword evidence="4" id="KW-1185">Reference proteome</keyword>
<feature type="transmembrane region" description="Helical" evidence="1">
    <location>
        <begin position="121"/>
        <end position="139"/>
    </location>
</feature>
<sequence length="151" mass="17209">MIPMTKSIFIALLIASSSTSVFARLKIPFGEREVLHKVYDLPNTEEFKVEHGNFMDLATFHKEFNIAYFLPLYVTEEPKLVGYDEQSDTFYEIPQNELDAILAAQKLNKDDLNKLSFYTRYGGKLVALLIIGLLIWGAIPSKKEEVESTNV</sequence>
<dbReference type="STRING" id="947013.SAMN04488109_1657"/>
<keyword evidence="2" id="KW-0732">Signal</keyword>
<feature type="chain" id="PRO_5009912272" evidence="2">
    <location>
        <begin position="24"/>
        <end position="151"/>
    </location>
</feature>
<name>A0A1M5MBG2_9BACT</name>
<evidence type="ECO:0000313" key="3">
    <source>
        <dbReference type="EMBL" id="SHG74596.1"/>
    </source>
</evidence>
<proteinExistence type="predicted"/>
<dbReference type="OrthoDB" id="667621at2"/>
<dbReference type="EMBL" id="FQWQ01000001">
    <property type="protein sequence ID" value="SHG74596.1"/>
    <property type="molecule type" value="Genomic_DNA"/>
</dbReference>
<organism evidence="3 4">
    <name type="scientific">Chryseolinea serpens</name>
    <dbReference type="NCBI Taxonomy" id="947013"/>
    <lineage>
        <taxon>Bacteria</taxon>
        <taxon>Pseudomonadati</taxon>
        <taxon>Bacteroidota</taxon>
        <taxon>Cytophagia</taxon>
        <taxon>Cytophagales</taxon>
        <taxon>Fulvivirgaceae</taxon>
        <taxon>Chryseolinea</taxon>
    </lineage>
</organism>
<dbReference type="Proteomes" id="UP000184212">
    <property type="component" value="Unassembled WGS sequence"/>
</dbReference>
<reference evidence="3 4" key="1">
    <citation type="submission" date="2016-11" db="EMBL/GenBank/DDBJ databases">
        <authorList>
            <person name="Jaros S."/>
            <person name="Januszkiewicz K."/>
            <person name="Wedrychowicz H."/>
        </authorList>
    </citation>
    <scope>NUCLEOTIDE SEQUENCE [LARGE SCALE GENOMIC DNA]</scope>
    <source>
        <strain evidence="3 4">DSM 24574</strain>
    </source>
</reference>
<feature type="signal peptide" evidence="2">
    <location>
        <begin position="1"/>
        <end position="23"/>
    </location>
</feature>
<gene>
    <name evidence="3" type="ORF">SAMN04488109_1657</name>
</gene>
<keyword evidence="1" id="KW-0472">Membrane</keyword>
<dbReference type="AlphaFoldDB" id="A0A1M5MBG2"/>
<evidence type="ECO:0000256" key="1">
    <source>
        <dbReference type="SAM" id="Phobius"/>
    </source>
</evidence>